<dbReference type="Pfam" id="PF01627">
    <property type="entry name" value="Hpt"/>
    <property type="match status" value="1"/>
</dbReference>
<dbReference type="GO" id="GO:0004672">
    <property type="term" value="F:protein kinase activity"/>
    <property type="evidence" value="ECO:0007669"/>
    <property type="project" value="UniProtKB-ARBA"/>
</dbReference>
<accession>A0A1M6M4G3</accession>
<proteinExistence type="predicted"/>
<reference evidence="3 4" key="1">
    <citation type="submission" date="2016-11" db="EMBL/GenBank/DDBJ databases">
        <authorList>
            <person name="Jaros S."/>
            <person name="Januszkiewicz K."/>
            <person name="Wedrychowicz H."/>
        </authorList>
    </citation>
    <scope>NUCLEOTIDE SEQUENCE [LARGE SCALE GENOMIC DNA]</scope>
    <source>
        <strain evidence="3 4">DSM 27063</strain>
    </source>
</reference>
<dbReference type="SUPFAM" id="SSF47226">
    <property type="entry name" value="Histidine-containing phosphotransfer domain, HPT domain"/>
    <property type="match status" value="1"/>
</dbReference>
<protein>
    <submittedName>
        <fullName evidence="3">HPt (Histidine-containing phosphotransfer) domain-containing protein</fullName>
    </submittedName>
</protein>
<gene>
    <name evidence="3" type="ORF">SAMN05444280_13013</name>
</gene>
<dbReference type="PROSITE" id="PS50894">
    <property type="entry name" value="HPT"/>
    <property type="match status" value="1"/>
</dbReference>
<feature type="domain" description="HPt" evidence="2">
    <location>
        <begin position="20"/>
        <end position="113"/>
    </location>
</feature>
<dbReference type="InterPro" id="IPR036641">
    <property type="entry name" value="HPT_dom_sf"/>
</dbReference>
<keyword evidence="1" id="KW-0597">Phosphoprotein</keyword>
<dbReference type="AlphaFoldDB" id="A0A1M6M4G3"/>
<evidence type="ECO:0000313" key="4">
    <source>
        <dbReference type="Proteomes" id="UP000184050"/>
    </source>
</evidence>
<organism evidence="3 4">
    <name type="scientific">Tangfeifania diversioriginum</name>
    <dbReference type="NCBI Taxonomy" id="1168035"/>
    <lineage>
        <taxon>Bacteria</taxon>
        <taxon>Pseudomonadati</taxon>
        <taxon>Bacteroidota</taxon>
        <taxon>Bacteroidia</taxon>
        <taxon>Marinilabiliales</taxon>
        <taxon>Prolixibacteraceae</taxon>
        <taxon>Tangfeifania</taxon>
    </lineage>
</organism>
<dbReference type="RefSeq" id="WP_073172137.1">
    <property type="nucleotide sequence ID" value="NZ_FQZE01000030.1"/>
</dbReference>
<sequence>MSENFKYINLGYIEEISGGDKDFKKELIQIFLKQVPEFIANMHQFLSEEEKNDLAKEAHTAKSSALIFSMEETGKTLKRIQLLAENNQIDPIPGLLSQVEEELNGATKELASYLNDL</sequence>
<dbReference type="InterPro" id="IPR008207">
    <property type="entry name" value="Sig_transdc_His_kin_Hpt_dom"/>
</dbReference>
<dbReference type="OrthoDB" id="959692at2"/>
<dbReference type="STRING" id="1168035.SAMN05444280_13013"/>
<dbReference type="GO" id="GO:0000160">
    <property type="term" value="P:phosphorelay signal transduction system"/>
    <property type="evidence" value="ECO:0007669"/>
    <property type="project" value="InterPro"/>
</dbReference>
<dbReference type="Proteomes" id="UP000184050">
    <property type="component" value="Unassembled WGS sequence"/>
</dbReference>
<evidence type="ECO:0000256" key="1">
    <source>
        <dbReference type="PROSITE-ProRule" id="PRU00110"/>
    </source>
</evidence>
<feature type="modified residue" description="Phosphohistidine" evidence="1">
    <location>
        <position position="59"/>
    </location>
</feature>
<keyword evidence="4" id="KW-1185">Reference proteome</keyword>
<evidence type="ECO:0000259" key="2">
    <source>
        <dbReference type="PROSITE" id="PS50894"/>
    </source>
</evidence>
<dbReference type="Gene3D" id="1.20.120.160">
    <property type="entry name" value="HPT domain"/>
    <property type="match status" value="1"/>
</dbReference>
<name>A0A1M6M4G3_9BACT</name>
<evidence type="ECO:0000313" key="3">
    <source>
        <dbReference type="EMBL" id="SHJ78296.1"/>
    </source>
</evidence>
<dbReference type="EMBL" id="FQZE01000030">
    <property type="protein sequence ID" value="SHJ78296.1"/>
    <property type="molecule type" value="Genomic_DNA"/>
</dbReference>